<feature type="transmembrane region" description="Helical" evidence="9">
    <location>
        <begin position="66"/>
        <end position="85"/>
    </location>
</feature>
<dbReference type="InterPro" id="IPR047817">
    <property type="entry name" value="ABC2_TM_bact-type"/>
</dbReference>
<evidence type="ECO:0000256" key="3">
    <source>
        <dbReference type="ARBA" id="ARBA00022448"/>
    </source>
</evidence>
<comment type="caution">
    <text evidence="11">The sequence shown here is derived from an EMBL/GenBank/DDBJ whole genome shotgun (WGS) entry which is preliminary data.</text>
</comment>
<reference evidence="11 12" key="1">
    <citation type="journal article" date="2014" name="J. Microbiol.">
        <title>Diaminobutyricibacter tongyongensis gen. nov., sp. nov. and Homoserinibacter gongjuensis gen. nov., sp. nov. belong to the family Microbacteriaceae.</title>
        <authorList>
            <person name="Kim S.J."/>
            <person name="Ahn J.H."/>
            <person name="Weon H.Y."/>
            <person name="Hamada M."/>
            <person name="Suzuki K."/>
            <person name="Kwon S.W."/>
        </authorList>
    </citation>
    <scope>NUCLEOTIDE SEQUENCE [LARGE SCALE GENOMIC DNA]</scope>
    <source>
        <strain evidence="11 12">NBRC 108724</strain>
    </source>
</reference>
<evidence type="ECO:0000256" key="2">
    <source>
        <dbReference type="ARBA" id="ARBA00007783"/>
    </source>
</evidence>
<keyword evidence="7 9" id="KW-1133">Transmembrane helix</keyword>
<feature type="transmembrane region" description="Helical" evidence="9">
    <location>
        <begin position="174"/>
        <end position="202"/>
    </location>
</feature>
<dbReference type="InterPro" id="IPR013525">
    <property type="entry name" value="ABC2_TM"/>
</dbReference>
<dbReference type="AlphaFoldDB" id="A0A6L9Y0P4"/>
<feature type="transmembrane region" description="Helical" evidence="9">
    <location>
        <begin position="279"/>
        <end position="295"/>
    </location>
</feature>
<sequence length="310" mass="34274">MTTMDAEAQERASRIASLPMEHVGQKTGFFTGTGKSVAEIWAHRELLWLLVRREIRARYKDSSLGIVWSLVRPLVQLLIYYFAIGQILGAARAVPDFAIFVFIGLTTWGLFAESVSSMTTSLVSNSGLVKKVYLPREIFPLSSVGGAIFNFAVQAVVLLVAITFLSSFPGDGRLWFAPVAIVTLIVFSTAVGLVLSAVNVYLRDTEHLVEIALVVLFWASPIVYSFTFVHNALHGNWLEQLYLANPVTICIIAMQKALWAAGSDATGKFTQAWPDHLELRLAITLVVSLVLVWLAQRIFSRLQGNFAQEL</sequence>
<evidence type="ECO:0000313" key="12">
    <source>
        <dbReference type="Proteomes" id="UP000474967"/>
    </source>
</evidence>
<evidence type="ECO:0000256" key="9">
    <source>
        <dbReference type="RuleBase" id="RU361157"/>
    </source>
</evidence>
<dbReference type="PANTHER" id="PTHR30413">
    <property type="entry name" value="INNER MEMBRANE TRANSPORT PERMEASE"/>
    <property type="match status" value="1"/>
</dbReference>
<evidence type="ECO:0000256" key="1">
    <source>
        <dbReference type="ARBA" id="ARBA00004429"/>
    </source>
</evidence>
<comment type="similarity">
    <text evidence="2 9">Belongs to the ABC-2 integral membrane protein family.</text>
</comment>
<dbReference type="EMBL" id="JAAGWY010000003">
    <property type="protein sequence ID" value="NEN07007.1"/>
    <property type="molecule type" value="Genomic_DNA"/>
</dbReference>
<dbReference type="GO" id="GO:0005886">
    <property type="term" value="C:plasma membrane"/>
    <property type="evidence" value="ECO:0007669"/>
    <property type="project" value="UniProtKB-SubCell"/>
</dbReference>
<dbReference type="GO" id="GO:0015920">
    <property type="term" value="P:lipopolysaccharide transport"/>
    <property type="evidence" value="ECO:0007669"/>
    <property type="project" value="TreeGrafter"/>
</dbReference>
<feature type="transmembrane region" description="Helical" evidence="9">
    <location>
        <begin position="97"/>
        <end position="118"/>
    </location>
</feature>
<keyword evidence="8 9" id="KW-0472">Membrane</keyword>
<evidence type="ECO:0000256" key="5">
    <source>
        <dbReference type="ARBA" id="ARBA00022519"/>
    </source>
</evidence>
<gene>
    <name evidence="11" type="ORF">G3T36_14170</name>
</gene>
<dbReference type="Pfam" id="PF01061">
    <property type="entry name" value="ABC2_membrane"/>
    <property type="match status" value="1"/>
</dbReference>
<evidence type="ECO:0000256" key="7">
    <source>
        <dbReference type="ARBA" id="ARBA00022989"/>
    </source>
</evidence>
<name>A0A6L9Y0P4_9MICO</name>
<protein>
    <recommendedName>
        <fullName evidence="9">Transport permease protein</fullName>
    </recommendedName>
</protein>
<accession>A0A6L9Y0P4</accession>
<feature type="transmembrane region" description="Helical" evidence="9">
    <location>
        <begin position="208"/>
        <end position="229"/>
    </location>
</feature>
<evidence type="ECO:0000259" key="10">
    <source>
        <dbReference type="PROSITE" id="PS51012"/>
    </source>
</evidence>
<keyword evidence="12" id="KW-1185">Reference proteome</keyword>
<feature type="transmembrane region" description="Helical" evidence="9">
    <location>
        <begin position="138"/>
        <end position="162"/>
    </location>
</feature>
<proteinExistence type="inferred from homology"/>
<dbReference type="PROSITE" id="PS51012">
    <property type="entry name" value="ABC_TM2"/>
    <property type="match status" value="1"/>
</dbReference>
<evidence type="ECO:0000256" key="4">
    <source>
        <dbReference type="ARBA" id="ARBA00022475"/>
    </source>
</evidence>
<organism evidence="11 12">
    <name type="scientific">Leifsonia tongyongensis</name>
    <dbReference type="NCBI Taxonomy" id="1268043"/>
    <lineage>
        <taxon>Bacteria</taxon>
        <taxon>Bacillati</taxon>
        <taxon>Actinomycetota</taxon>
        <taxon>Actinomycetes</taxon>
        <taxon>Micrococcales</taxon>
        <taxon>Microbacteriaceae</taxon>
        <taxon>Leifsonia</taxon>
    </lineage>
</organism>
<keyword evidence="6 9" id="KW-0812">Transmembrane</keyword>
<dbReference type="GO" id="GO:0140359">
    <property type="term" value="F:ABC-type transporter activity"/>
    <property type="evidence" value="ECO:0007669"/>
    <property type="project" value="InterPro"/>
</dbReference>
<comment type="subcellular location">
    <subcellularLocation>
        <location evidence="1">Cell inner membrane</location>
        <topology evidence="1">Multi-pass membrane protein</topology>
    </subcellularLocation>
    <subcellularLocation>
        <location evidence="9">Cell membrane</location>
        <topology evidence="9">Multi-pass membrane protein</topology>
    </subcellularLocation>
</comment>
<feature type="domain" description="ABC transmembrane type-2" evidence="10">
    <location>
        <begin position="64"/>
        <end position="302"/>
    </location>
</feature>
<dbReference type="Proteomes" id="UP000474967">
    <property type="component" value="Unassembled WGS sequence"/>
</dbReference>
<evidence type="ECO:0000256" key="6">
    <source>
        <dbReference type="ARBA" id="ARBA00022692"/>
    </source>
</evidence>
<evidence type="ECO:0000256" key="8">
    <source>
        <dbReference type="ARBA" id="ARBA00023136"/>
    </source>
</evidence>
<dbReference type="PANTHER" id="PTHR30413:SF8">
    <property type="entry name" value="TRANSPORT PERMEASE PROTEIN"/>
    <property type="match status" value="1"/>
</dbReference>
<evidence type="ECO:0000313" key="11">
    <source>
        <dbReference type="EMBL" id="NEN07007.1"/>
    </source>
</evidence>
<keyword evidence="3 9" id="KW-0813">Transport</keyword>
<dbReference type="RefSeq" id="WP_163290468.1">
    <property type="nucleotide sequence ID" value="NZ_JAAGWY010000003.1"/>
</dbReference>
<keyword evidence="5" id="KW-0997">Cell inner membrane</keyword>
<keyword evidence="4 9" id="KW-1003">Cell membrane</keyword>